<evidence type="ECO:0000313" key="3">
    <source>
        <dbReference type="Proteomes" id="UP000187209"/>
    </source>
</evidence>
<reference evidence="2 3" key="1">
    <citation type="submission" date="2016-11" db="EMBL/GenBank/DDBJ databases">
        <title>The macronuclear genome of Stentor coeruleus: a giant cell with tiny introns.</title>
        <authorList>
            <person name="Slabodnick M."/>
            <person name="Ruby J.G."/>
            <person name="Reiff S.B."/>
            <person name="Swart E.C."/>
            <person name="Gosai S."/>
            <person name="Prabakaran S."/>
            <person name="Witkowska E."/>
            <person name="Larue G.E."/>
            <person name="Fisher S."/>
            <person name="Freeman R.M."/>
            <person name="Gunawardena J."/>
            <person name="Chu W."/>
            <person name="Stover N.A."/>
            <person name="Gregory B.D."/>
            <person name="Nowacki M."/>
            <person name="Derisi J."/>
            <person name="Roy S.W."/>
            <person name="Marshall W.F."/>
            <person name="Sood P."/>
        </authorList>
    </citation>
    <scope>NUCLEOTIDE SEQUENCE [LARGE SCALE GENOMIC DNA]</scope>
    <source>
        <strain evidence="2">WM001</strain>
    </source>
</reference>
<name>A0A1R2CIU5_9CILI</name>
<evidence type="ECO:0000256" key="1">
    <source>
        <dbReference type="SAM" id="MobiDB-lite"/>
    </source>
</evidence>
<feature type="compositionally biased region" description="Polar residues" evidence="1">
    <location>
        <begin position="37"/>
        <end position="50"/>
    </location>
</feature>
<organism evidence="2 3">
    <name type="scientific">Stentor coeruleus</name>
    <dbReference type="NCBI Taxonomy" id="5963"/>
    <lineage>
        <taxon>Eukaryota</taxon>
        <taxon>Sar</taxon>
        <taxon>Alveolata</taxon>
        <taxon>Ciliophora</taxon>
        <taxon>Postciliodesmatophora</taxon>
        <taxon>Heterotrichea</taxon>
        <taxon>Heterotrichida</taxon>
        <taxon>Stentoridae</taxon>
        <taxon>Stentor</taxon>
    </lineage>
</organism>
<dbReference type="EMBL" id="MPUH01000138">
    <property type="protein sequence ID" value="OMJ88928.1"/>
    <property type="molecule type" value="Genomic_DNA"/>
</dbReference>
<sequence length="207" mass="23642">MNKDNYQYYENQKTTPIHLPLKIGDISHADHHENNCSDETPPSASNLSTENTVSTENFIYNVLNFFSRHSKNPTTFSKDNKKVSSCQSSVKSHQYSISLSEKLIKNYETKKDFKAIGSYQGSKESLNSKNHKLTICHTVGEIRESDLIEKKENYKSSSGSSTPHLYTDYKPRLHNLLLKNFGNYDENENDTEILADVSRSLSNNSDY</sequence>
<accession>A0A1R2CIU5</accession>
<keyword evidence="3" id="KW-1185">Reference proteome</keyword>
<feature type="region of interest" description="Disordered" evidence="1">
    <location>
        <begin position="29"/>
        <end position="50"/>
    </location>
</feature>
<dbReference type="Proteomes" id="UP000187209">
    <property type="component" value="Unassembled WGS sequence"/>
</dbReference>
<proteinExistence type="predicted"/>
<gene>
    <name evidence="2" type="ORF">SteCoe_9034</name>
</gene>
<evidence type="ECO:0000313" key="2">
    <source>
        <dbReference type="EMBL" id="OMJ88928.1"/>
    </source>
</evidence>
<comment type="caution">
    <text evidence="2">The sequence shown here is derived from an EMBL/GenBank/DDBJ whole genome shotgun (WGS) entry which is preliminary data.</text>
</comment>
<protein>
    <submittedName>
        <fullName evidence="2">Uncharacterized protein</fullName>
    </submittedName>
</protein>
<dbReference type="AlphaFoldDB" id="A0A1R2CIU5"/>